<dbReference type="InterPro" id="IPR058792">
    <property type="entry name" value="Beta-barrel_RND_2"/>
</dbReference>
<keyword evidence="7" id="KW-0732">Signal</keyword>
<keyword evidence="2" id="KW-0813">Transport</keyword>
<dbReference type="GO" id="GO:0060003">
    <property type="term" value="P:copper ion export"/>
    <property type="evidence" value="ECO:0007669"/>
    <property type="project" value="TreeGrafter"/>
</dbReference>
<dbReference type="EMBL" id="QZKI01000070">
    <property type="protein sequence ID" value="RJP70475.1"/>
    <property type="molecule type" value="Genomic_DNA"/>
</dbReference>
<proteinExistence type="inferred from homology"/>
<evidence type="ECO:0000256" key="4">
    <source>
        <dbReference type="ARBA" id="ARBA00043263"/>
    </source>
</evidence>
<dbReference type="GO" id="GO:0015679">
    <property type="term" value="P:plasma membrane copper ion transport"/>
    <property type="evidence" value="ECO:0007669"/>
    <property type="project" value="TreeGrafter"/>
</dbReference>
<dbReference type="PANTHER" id="PTHR30097">
    <property type="entry name" value="CATION EFFLUX SYSTEM PROTEIN CUSB"/>
    <property type="match status" value="1"/>
</dbReference>
<dbReference type="PANTHER" id="PTHR30097:SF4">
    <property type="entry name" value="SLR6042 PROTEIN"/>
    <property type="match status" value="1"/>
</dbReference>
<feature type="chain" id="PRO_5019475757" evidence="7">
    <location>
        <begin position="24"/>
        <end position="344"/>
    </location>
</feature>
<name>A0A419EYW8_9BACT</name>
<dbReference type="Gene3D" id="2.40.30.170">
    <property type="match status" value="1"/>
</dbReference>
<evidence type="ECO:0000256" key="3">
    <source>
        <dbReference type="ARBA" id="ARBA00022833"/>
    </source>
</evidence>
<evidence type="ECO:0000256" key="6">
    <source>
        <dbReference type="SAM" id="MobiDB-lite"/>
    </source>
</evidence>
<evidence type="ECO:0000259" key="10">
    <source>
        <dbReference type="Pfam" id="PF25975"/>
    </source>
</evidence>
<feature type="domain" description="CzcB-like barrel-sandwich hybrid" evidence="9">
    <location>
        <begin position="112"/>
        <end position="185"/>
    </location>
</feature>
<evidence type="ECO:0000256" key="1">
    <source>
        <dbReference type="ARBA" id="ARBA00009477"/>
    </source>
</evidence>
<dbReference type="Pfam" id="PF25973">
    <property type="entry name" value="BSH_CzcB"/>
    <property type="match status" value="1"/>
</dbReference>
<evidence type="ECO:0000256" key="5">
    <source>
        <dbReference type="ARBA" id="ARBA00058766"/>
    </source>
</evidence>
<dbReference type="GO" id="GO:0030288">
    <property type="term" value="C:outer membrane-bounded periplasmic space"/>
    <property type="evidence" value="ECO:0007669"/>
    <property type="project" value="TreeGrafter"/>
</dbReference>
<evidence type="ECO:0000256" key="2">
    <source>
        <dbReference type="ARBA" id="ARBA00022448"/>
    </source>
</evidence>
<dbReference type="Proteomes" id="UP000285961">
    <property type="component" value="Unassembled WGS sequence"/>
</dbReference>
<organism evidence="11 12">
    <name type="scientific">Candidatus Abyssobacteria bacterium SURF_17</name>
    <dbReference type="NCBI Taxonomy" id="2093361"/>
    <lineage>
        <taxon>Bacteria</taxon>
        <taxon>Pseudomonadati</taxon>
        <taxon>Candidatus Hydrogenedentota</taxon>
        <taxon>Candidatus Abyssobacteria</taxon>
    </lineage>
</organism>
<comment type="caution">
    <text evidence="11">The sequence shown here is derived from an EMBL/GenBank/DDBJ whole genome shotgun (WGS) entry which is preliminary data.</text>
</comment>
<feature type="compositionally biased region" description="Basic and acidic residues" evidence="6">
    <location>
        <begin position="43"/>
        <end position="67"/>
    </location>
</feature>
<feature type="domain" description="CusB-like beta-barrel" evidence="8">
    <location>
        <begin position="188"/>
        <end position="262"/>
    </location>
</feature>
<evidence type="ECO:0000313" key="12">
    <source>
        <dbReference type="Proteomes" id="UP000285961"/>
    </source>
</evidence>
<sequence length="344" mass="37174">MKYRFSFLIGLLILPGIALNAQAQDDHDHDKPAVATSPAQSVDQHDDHEDHDEHGNEEAHDEYAGHDEGESDLVVLTEAEIAEFGVVLDTAGPGRIRSEIVVPGEIAVNGDRIAHIFPRFTGVVKQVFKRIGDRVRTGDVLAVVESNEGLTPYNVTALMDGTVIDKEINVGEVHQGDRPAFIIADLDTVWVNLSIYQMHLAEVQTGQTAAITADHGINHVNGLISYVSPVVDEHTRTSIARVVLANPTGKWRPGLLIEGRIATDFYSAAVVVPKSAIFHMEDAEVVFVQTPDGFRSQPVTIGRTNHANAEIVSGLEAGQAYAAFGGFTIKAEMQKGSFGDGHAH</sequence>
<evidence type="ECO:0000256" key="7">
    <source>
        <dbReference type="SAM" id="SignalP"/>
    </source>
</evidence>
<comment type="similarity">
    <text evidence="1">Belongs to the membrane fusion protein (MFP) (TC 8.A.1) family.</text>
</comment>
<keyword evidence="3" id="KW-0862">Zinc</keyword>
<accession>A0A419EYW8</accession>
<dbReference type="Gene3D" id="2.40.50.100">
    <property type="match status" value="1"/>
</dbReference>
<feature type="domain" description="CzcB-like C-terminal circularly permuted SH3-like" evidence="10">
    <location>
        <begin position="270"/>
        <end position="330"/>
    </location>
</feature>
<feature type="region of interest" description="Disordered" evidence="6">
    <location>
        <begin position="24"/>
        <end position="67"/>
    </location>
</feature>
<dbReference type="Pfam" id="PF25954">
    <property type="entry name" value="Beta-barrel_RND_2"/>
    <property type="match status" value="1"/>
</dbReference>
<gene>
    <name evidence="11" type="ORF">C4532_09300</name>
</gene>
<dbReference type="GO" id="GO:0046914">
    <property type="term" value="F:transition metal ion binding"/>
    <property type="evidence" value="ECO:0007669"/>
    <property type="project" value="TreeGrafter"/>
</dbReference>
<dbReference type="FunFam" id="2.40.30.170:FF:000010">
    <property type="entry name" value="Efflux RND transporter periplasmic adaptor subunit"/>
    <property type="match status" value="1"/>
</dbReference>
<protein>
    <submittedName>
        <fullName evidence="11">HlyD family efflux transporter periplasmic adaptor subunit</fullName>
    </submittedName>
</protein>
<reference evidence="11 12" key="1">
    <citation type="journal article" date="2017" name="ISME J.">
        <title>Energy and carbon metabolisms in a deep terrestrial subsurface fluid microbial community.</title>
        <authorList>
            <person name="Momper L."/>
            <person name="Jungbluth S.P."/>
            <person name="Lee M.D."/>
            <person name="Amend J.P."/>
        </authorList>
    </citation>
    <scope>NUCLEOTIDE SEQUENCE [LARGE SCALE GENOMIC DNA]</scope>
    <source>
        <strain evidence="11">SURF_17</strain>
    </source>
</reference>
<comment type="function">
    <text evidence="5">CzcA and CzcB together would act in zinc efflux nearly as effectively as the complete czc efflux system (CzcABC). The CzcB protein is thought to funnel zinc cations to the CzcA transport protein.</text>
</comment>
<dbReference type="InterPro" id="IPR058649">
    <property type="entry name" value="CzcB_C"/>
</dbReference>
<keyword evidence="4" id="KW-0105">Cadmium resistance</keyword>
<dbReference type="GO" id="GO:0046686">
    <property type="term" value="P:response to cadmium ion"/>
    <property type="evidence" value="ECO:0007669"/>
    <property type="project" value="UniProtKB-KW"/>
</dbReference>
<feature type="signal peptide" evidence="7">
    <location>
        <begin position="1"/>
        <end position="23"/>
    </location>
</feature>
<evidence type="ECO:0000259" key="8">
    <source>
        <dbReference type="Pfam" id="PF25954"/>
    </source>
</evidence>
<dbReference type="AlphaFoldDB" id="A0A419EYW8"/>
<evidence type="ECO:0000259" key="9">
    <source>
        <dbReference type="Pfam" id="PF25973"/>
    </source>
</evidence>
<dbReference type="InterPro" id="IPR058647">
    <property type="entry name" value="BSH_CzcB-like"/>
</dbReference>
<evidence type="ECO:0000313" key="11">
    <source>
        <dbReference type="EMBL" id="RJP70475.1"/>
    </source>
</evidence>
<dbReference type="Pfam" id="PF25975">
    <property type="entry name" value="CzcB_C"/>
    <property type="match status" value="1"/>
</dbReference>
<dbReference type="Gene3D" id="2.40.420.20">
    <property type="match status" value="1"/>
</dbReference>
<dbReference type="SUPFAM" id="SSF111369">
    <property type="entry name" value="HlyD-like secretion proteins"/>
    <property type="match status" value="1"/>
</dbReference>
<dbReference type="FunFam" id="2.40.420.20:FF:000006">
    <property type="entry name" value="RND family efflux transporter MFP subunit"/>
    <property type="match status" value="1"/>
</dbReference>
<dbReference type="InterPro" id="IPR051909">
    <property type="entry name" value="MFP_Cation_Efflux"/>
</dbReference>